<protein>
    <submittedName>
        <fullName evidence="2">Uncharacterized protein</fullName>
    </submittedName>
</protein>
<proteinExistence type="predicted"/>
<keyword evidence="3" id="KW-1185">Reference proteome</keyword>
<sequence>MTTPAALAASGSSFASPYSGSKLLDSGHALSQAVRNGDWLEGGLAFLDTLGNAAAALADPIGTLASIGLGWVMKYLKPLSTWLDQLAGSEANVAAVAQQWTNAGSALRDTGNTLVTRLSDLDGLSGDTVRTYVRFAQDTAKHIAATGDWADAAAGGLRSASSLVAKMQGVVKNAISQVVATAIEAMAVVAASFGLGIGYAIARVVTKVNQLVNKVVRPLTQVVRSVKSLVGFVQQLGSLFKSTERLSSTLLGGGVKSATVNAGVVVDASGATRLGNTAQANLISAGQKADDWHFTPTAVVSTGVGAEDTLTADGSMLGIAGVGAVAGGGTHGSVDGGGIGAGGAYASGGGVSGSGVGTGTPSSIVGTGAAASAATAASVGSSHAAAGGSRMMTPGGMMGGASRDGGQRSGLGIRQVVREIVIEADAGEEELATAERD</sequence>
<gene>
    <name evidence="2" type="ORF">GCM10009862_06550</name>
</gene>
<evidence type="ECO:0000313" key="2">
    <source>
        <dbReference type="EMBL" id="GAA2570449.1"/>
    </source>
</evidence>
<feature type="compositionally biased region" description="Gly residues" evidence="1">
    <location>
        <begin position="396"/>
        <end position="409"/>
    </location>
</feature>
<name>A0ABN3P6I7_9MICO</name>
<accession>A0ABN3P6I7</accession>
<dbReference type="RefSeq" id="WP_344226854.1">
    <property type="nucleotide sequence ID" value="NZ_BAAARI010000003.1"/>
</dbReference>
<dbReference type="EMBL" id="BAAARI010000003">
    <property type="protein sequence ID" value="GAA2570449.1"/>
    <property type="molecule type" value="Genomic_DNA"/>
</dbReference>
<comment type="caution">
    <text evidence="2">The sequence shown here is derived from an EMBL/GenBank/DDBJ whole genome shotgun (WGS) entry which is preliminary data.</text>
</comment>
<reference evidence="2 3" key="1">
    <citation type="journal article" date="2019" name="Int. J. Syst. Evol. Microbiol.">
        <title>The Global Catalogue of Microorganisms (GCM) 10K type strain sequencing project: providing services to taxonomists for standard genome sequencing and annotation.</title>
        <authorList>
            <consortium name="The Broad Institute Genomics Platform"/>
            <consortium name="The Broad Institute Genome Sequencing Center for Infectious Disease"/>
            <person name="Wu L."/>
            <person name="Ma J."/>
        </authorList>
    </citation>
    <scope>NUCLEOTIDE SEQUENCE [LARGE SCALE GENOMIC DNA]</scope>
    <source>
        <strain evidence="2 3">JCM 16365</strain>
    </source>
</reference>
<evidence type="ECO:0000313" key="3">
    <source>
        <dbReference type="Proteomes" id="UP001500274"/>
    </source>
</evidence>
<evidence type="ECO:0000256" key="1">
    <source>
        <dbReference type="SAM" id="MobiDB-lite"/>
    </source>
</evidence>
<dbReference type="Proteomes" id="UP001500274">
    <property type="component" value="Unassembled WGS sequence"/>
</dbReference>
<organism evidence="2 3">
    <name type="scientific">Microbacterium binotii</name>
    <dbReference type="NCBI Taxonomy" id="462710"/>
    <lineage>
        <taxon>Bacteria</taxon>
        <taxon>Bacillati</taxon>
        <taxon>Actinomycetota</taxon>
        <taxon>Actinomycetes</taxon>
        <taxon>Micrococcales</taxon>
        <taxon>Microbacteriaceae</taxon>
        <taxon>Microbacterium</taxon>
    </lineage>
</organism>
<feature type="region of interest" description="Disordered" evidence="1">
    <location>
        <begin position="384"/>
        <end position="409"/>
    </location>
</feature>